<accession>A0A644WHF8</accession>
<name>A0A644WHF8_9ZZZZ</name>
<proteinExistence type="predicted"/>
<protein>
    <submittedName>
        <fullName evidence="1">Uncharacterized protein</fullName>
    </submittedName>
</protein>
<organism evidence="1">
    <name type="scientific">bioreactor metagenome</name>
    <dbReference type="NCBI Taxonomy" id="1076179"/>
    <lineage>
        <taxon>unclassified sequences</taxon>
        <taxon>metagenomes</taxon>
        <taxon>ecological metagenomes</taxon>
    </lineage>
</organism>
<dbReference type="EMBL" id="VSSQ01000906">
    <property type="protein sequence ID" value="MPM02901.1"/>
    <property type="molecule type" value="Genomic_DNA"/>
</dbReference>
<dbReference type="AlphaFoldDB" id="A0A644WHF8"/>
<sequence>MIAFVDQGLRYILSGNTVPLLQGCTTEHELMHAPFPVRNGEGGCKSCSHIIGIEDRMPCSRPDAFTTHPQDVDIGSQKHQKVAPEHADLPYGILVIPAIDIAAVGQFNIGLG</sequence>
<reference evidence="1" key="1">
    <citation type="submission" date="2019-08" db="EMBL/GenBank/DDBJ databases">
        <authorList>
            <person name="Kucharzyk K."/>
            <person name="Murdoch R.W."/>
            <person name="Higgins S."/>
            <person name="Loffler F."/>
        </authorList>
    </citation>
    <scope>NUCLEOTIDE SEQUENCE</scope>
</reference>
<gene>
    <name evidence="1" type="ORF">SDC9_49159</name>
</gene>
<evidence type="ECO:0000313" key="1">
    <source>
        <dbReference type="EMBL" id="MPM02901.1"/>
    </source>
</evidence>
<comment type="caution">
    <text evidence="1">The sequence shown here is derived from an EMBL/GenBank/DDBJ whole genome shotgun (WGS) entry which is preliminary data.</text>
</comment>